<proteinExistence type="predicted"/>
<protein>
    <submittedName>
        <fullName evidence="2">Uncharacterized protein</fullName>
    </submittedName>
</protein>
<name>A0A1L7X0Q4_9HELO</name>
<evidence type="ECO:0000256" key="1">
    <source>
        <dbReference type="SAM" id="MobiDB-lite"/>
    </source>
</evidence>
<evidence type="ECO:0000313" key="2">
    <source>
        <dbReference type="EMBL" id="CZR58597.1"/>
    </source>
</evidence>
<feature type="compositionally biased region" description="Basic and acidic residues" evidence="1">
    <location>
        <begin position="1"/>
        <end position="17"/>
    </location>
</feature>
<keyword evidence="3" id="KW-1185">Reference proteome</keyword>
<reference evidence="2 3" key="1">
    <citation type="submission" date="2016-03" db="EMBL/GenBank/DDBJ databases">
        <authorList>
            <person name="Ploux O."/>
        </authorList>
    </citation>
    <scope>NUCLEOTIDE SEQUENCE [LARGE SCALE GENOMIC DNA]</scope>
    <source>
        <strain evidence="2 3">UAMH 11012</strain>
    </source>
</reference>
<feature type="region of interest" description="Disordered" evidence="1">
    <location>
        <begin position="1"/>
        <end position="24"/>
    </location>
</feature>
<evidence type="ECO:0000313" key="3">
    <source>
        <dbReference type="Proteomes" id="UP000184330"/>
    </source>
</evidence>
<gene>
    <name evidence="2" type="ORF">PAC_08489</name>
</gene>
<organism evidence="2 3">
    <name type="scientific">Phialocephala subalpina</name>
    <dbReference type="NCBI Taxonomy" id="576137"/>
    <lineage>
        <taxon>Eukaryota</taxon>
        <taxon>Fungi</taxon>
        <taxon>Dikarya</taxon>
        <taxon>Ascomycota</taxon>
        <taxon>Pezizomycotina</taxon>
        <taxon>Leotiomycetes</taxon>
        <taxon>Helotiales</taxon>
        <taxon>Mollisiaceae</taxon>
        <taxon>Phialocephala</taxon>
        <taxon>Phialocephala fortinii species complex</taxon>
    </lineage>
</organism>
<dbReference type="EMBL" id="FJOG01000012">
    <property type="protein sequence ID" value="CZR58597.1"/>
    <property type="molecule type" value="Genomic_DNA"/>
</dbReference>
<accession>A0A1L7X0Q4</accession>
<dbReference type="AlphaFoldDB" id="A0A1L7X0Q4"/>
<sequence>MERYCAMKRPWELHDPAPRQNMPQSKKLQLQSSAHSAANPVIQREIARVISTSTCWGCGKNIDGIMRQQPENPPPQIAIRPPAPKPPITEWEENCGACSPIMYFTNIKPKGMSHILVQNLLLSLGRRSLEKKKDNKNSPPLKSDVIAKRVESHKFEGIFSSSFIAEDRMEAMVEQYQGKFKNIELFTDGAHAGTDYTVFRNQKGTIKLSTMTVFADFPMFGAVYPVVTRHKVNGALVTVVEGISESDTAANSNVQGIREWYVEKNMAEGKKLIKNSKEF</sequence>
<dbReference type="Proteomes" id="UP000184330">
    <property type="component" value="Unassembled WGS sequence"/>
</dbReference>